<evidence type="ECO:0000313" key="2">
    <source>
        <dbReference type="Proteomes" id="UP000790377"/>
    </source>
</evidence>
<dbReference type="Proteomes" id="UP000790377">
    <property type="component" value="Unassembled WGS sequence"/>
</dbReference>
<name>A0ACB8AE60_9AGAM</name>
<accession>A0ACB8AE60</accession>
<proteinExistence type="predicted"/>
<reference evidence="1" key="1">
    <citation type="journal article" date="2021" name="New Phytol.">
        <title>Evolutionary innovations through gain and loss of genes in the ectomycorrhizal Boletales.</title>
        <authorList>
            <person name="Wu G."/>
            <person name="Miyauchi S."/>
            <person name="Morin E."/>
            <person name="Kuo A."/>
            <person name="Drula E."/>
            <person name="Varga T."/>
            <person name="Kohler A."/>
            <person name="Feng B."/>
            <person name="Cao Y."/>
            <person name="Lipzen A."/>
            <person name="Daum C."/>
            <person name="Hundley H."/>
            <person name="Pangilinan J."/>
            <person name="Johnson J."/>
            <person name="Barry K."/>
            <person name="LaButti K."/>
            <person name="Ng V."/>
            <person name="Ahrendt S."/>
            <person name="Min B."/>
            <person name="Choi I.G."/>
            <person name="Park H."/>
            <person name="Plett J.M."/>
            <person name="Magnuson J."/>
            <person name="Spatafora J.W."/>
            <person name="Nagy L.G."/>
            <person name="Henrissat B."/>
            <person name="Grigoriev I.V."/>
            <person name="Yang Z.L."/>
            <person name="Xu J."/>
            <person name="Martin F.M."/>
        </authorList>
    </citation>
    <scope>NUCLEOTIDE SEQUENCE</scope>
    <source>
        <strain evidence="1">ATCC 28755</strain>
    </source>
</reference>
<keyword evidence="2" id="KW-1185">Reference proteome</keyword>
<gene>
    <name evidence="1" type="ORF">BJ138DRAFT_28813</name>
</gene>
<evidence type="ECO:0000313" key="1">
    <source>
        <dbReference type="EMBL" id="KAH7911104.1"/>
    </source>
</evidence>
<dbReference type="EMBL" id="MU267689">
    <property type="protein sequence ID" value="KAH7911104.1"/>
    <property type="molecule type" value="Genomic_DNA"/>
</dbReference>
<sequence length="173" mass="19354">MTLIHRFNSNEEHAQFLSTQHHLRMSIASLILISDLIYFMFAAQGNAVWYNGLCPSLKEAQQVLRRMRTDPDLTQDIIFREYGPIFVFACLVISAAIVLRTGVISSMAEMSLSKVVLVGSCFALVVFFAMALVRTAIWSIASGIGMFVDMNLEEDKDRSFQLTETGVLLGGFF</sequence>
<comment type="caution">
    <text evidence="1">The sequence shown here is derived from an EMBL/GenBank/DDBJ whole genome shotgun (WGS) entry which is preliminary data.</text>
</comment>
<organism evidence="1 2">
    <name type="scientific">Hygrophoropsis aurantiaca</name>
    <dbReference type="NCBI Taxonomy" id="72124"/>
    <lineage>
        <taxon>Eukaryota</taxon>
        <taxon>Fungi</taxon>
        <taxon>Dikarya</taxon>
        <taxon>Basidiomycota</taxon>
        <taxon>Agaricomycotina</taxon>
        <taxon>Agaricomycetes</taxon>
        <taxon>Agaricomycetidae</taxon>
        <taxon>Boletales</taxon>
        <taxon>Coniophorineae</taxon>
        <taxon>Hygrophoropsidaceae</taxon>
        <taxon>Hygrophoropsis</taxon>
    </lineage>
</organism>
<protein>
    <submittedName>
        <fullName evidence="1">Uncharacterized protein</fullName>
    </submittedName>
</protein>